<comment type="caution">
    <text evidence="1">The sequence shown here is derived from an EMBL/GenBank/DDBJ whole genome shotgun (WGS) entry which is preliminary data.</text>
</comment>
<dbReference type="AlphaFoldDB" id="A0A6I3MAW0"/>
<evidence type="ECO:0000313" key="1">
    <source>
        <dbReference type="EMBL" id="MTH67633.1"/>
    </source>
</evidence>
<organism evidence="1 2">
    <name type="scientific">Agromyces bracchium</name>
    <dbReference type="NCBI Taxonomy" id="88376"/>
    <lineage>
        <taxon>Bacteria</taxon>
        <taxon>Bacillati</taxon>
        <taxon>Actinomycetota</taxon>
        <taxon>Actinomycetes</taxon>
        <taxon>Micrococcales</taxon>
        <taxon>Microbacteriaceae</taxon>
        <taxon>Agromyces</taxon>
    </lineage>
</organism>
<proteinExistence type="predicted"/>
<dbReference type="RefSeq" id="WP_155050740.1">
    <property type="nucleotide sequence ID" value="NZ_BAAAIB010000010.1"/>
</dbReference>
<name>A0A6I3MAW0_9MICO</name>
<reference evidence="1 2" key="1">
    <citation type="submission" date="2019-11" db="EMBL/GenBank/DDBJ databases">
        <title>Agromyces kandeliae sp. nov., isolated from mangrove soil.</title>
        <authorList>
            <person name="Wang R."/>
        </authorList>
    </citation>
    <scope>NUCLEOTIDE SEQUENCE [LARGE SCALE GENOMIC DNA]</scope>
    <source>
        <strain evidence="1 2">JCM 11433</strain>
    </source>
</reference>
<evidence type="ECO:0000313" key="2">
    <source>
        <dbReference type="Proteomes" id="UP000433071"/>
    </source>
</evidence>
<keyword evidence="2" id="KW-1185">Reference proteome</keyword>
<accession>A0A6I3MAW0</accession>
<sequence>MEIVIVVVGIAVGGLARILTPRDRRNSQGLDHAADASHAEATIVAFALGA</sequence>
<dbReference type="Proteomes" id="UP000433071">
    <property type="component" value="Unassembled WGS sequence"/>
</dbReference>
<dbReference type="EMBL" id="WMLB01000013">
    <property type="protein sequence ID" value="MTH67633.1"/>
    <property type="molecule type" value="Genomic_DNA"/>
</dbReference>
<gene>
    <name evidence="1" type="ORF">GJ743_04515</name>
</gene>
<protein>
    <submittedName>
        <fullName evidence="1">Uncharacterized protein</fullName>
    </submittedName>
</protein>